<accession>A0A839YVC3</accession>
<evidence type="ECO:0000313" key="8">
    <source>
        <dbReference type="Proteomes" id="UP000578569"/>
    </source>
</evidence>
<feature type="transmembrane region" description="Helical" evidence="6">
    <location>
        <begin position="301"/>
        <end position="318"/>
    </location>
</feature>
<evidence type="ECO:0000256" key="6">
    <source>
        <dbReference type="SAM" id="Phobius"/>
    </source>
</evidence>
<feature type="transmembrane region" description="Helical" evidence="6">
    <location>
        <begin position="394"/>
        <end position="414"/>
    </location>
</feature>
<keyword evidence="3 6" id="KW-0812">Transmembrane</keyword>
<protein>
    <submittedName>
        <fullName evidence="7">DASS family divalent anion:Na+ symporter</fullName>
    </submittedName>
</protein>
<dbReference type="PIRSF" id="PIRSF002457">
    <property type="entry name" value="DASS"/>
    <property type="match status" value="1"/>
</dbReference>
<evidence type="ECO:0000313" key="7">
    <source>
        <dbReference type="EMBL" id="MBB3763159.1"/>
    </source>
</evidence>
<feature type="transmembrane region" description="Helical" evidence="6">
    <location>
        <begin position="280"/>
        <end position="295"/>
    </location>
</feature>
<feature type="transmembrane region" description="Helical" evidence="6">
    <location>
        <begin position="60"/>
        <end position="76"/>
    </location>
</feature>
<dbReference type="AlphaFoldDB" id="A0A839YVC3"/>
<feature type="transmembrane region" description="Helical" evidence="6">
    <location>
        <begin position="184"/>
        <end position="204"/>
    </location>
</feature>
<gene>
    <name evidence="7" type="ORF">FHS50_000182</name>
</gene>
<dbReference type="Pfam" id="PF00939">
    <property type="entry name" value="Na_sulph_symp"/>
    <property type="match status" value="1"/>
</dbReference>
<dbReference type="Proteomes" id="UP000578569">
    <property type="component" value="Unassembled WGS sequence"/>
</dbReference>
<dbReference type="InterPro" id="IPR001898">
    <property type="entry name" value="SLC13A/DASS"/>
</dbReference>
<organism evidence="7 8">
    <name type="scientific">Sphingomicrobium lutaoense</name>
    <dbReference type="NCBI Taxonomy" id="515949"/>
    <lineage>
        <taxon>Bacteria</taxon>
        <taxon>Pseudomonadati</taxon>
        <taxon>Pseudomonadota</taxon>
        <taxon>Alphaproteobacteria</taxon>
        <taxon>Sphingomonadales</taxon>
        <taxon>Sphingomonadaceae</taxon>
        <taxon>Sphingomicrobium</taxon>
    </lineage>
</organism>
<evidence type="ECO:0000256" key="2">
    <source>
        <dbReference type="ARBA" id="ARBA00007349"/>
    </source>
</evidence>
<feature type="transmembrane region" description="Helical" evidence="6">
    <location>
        <begin position="224"/>
        <end position="242"/>
    </location>
</feature>
<dbReference type="GO" id="GO:0022857">
    <property type="term" value="F:transmembrane transporter activity"/>
    <property type="evidence" value="ECO:0007669"/>
    <property type="project" value="InterPro"/>
</dbReference>
<proteinExistence type="inferred from homology"/>
<sequence>MGDQLTMKARWARLAPCLVLGIVLLMIPAPEGVEPRGWHVLAVFAATILALLLRPFAMSTNVLVGIMVLVLTQSLGEGSKASLETALLGFANTTVWLVVAAFLIAGSVIRSGLGRRIALGLVHRLGKSETGLAYGIGAAELVLAPVIPSNTARGGGILAPIVDALCRSIGEGRDPADSARVSRYLVFCGAHFNLITAAMFLTGMAANPLVAEAAGDVAGIRFGWAQWALGAAVPGLISLLLLPQLVRRVVRPPQMDVGAARARAGEELAAMGPKGRNEKILIAVLIGMVGLWASTPLHGLHTTVVALSGIAVLLLSGAERWKAMASTWGAWDALIWLGGLVMMADQLRTTGVIDWFAGGAGDAVSGYAPLAVAIGLALVYFYSMYGFSMLTGHITAMVGAFLAVAVAAGAPPLLMVAMLAYFSNLCGCLTHYSTGPVVIYFGLGYHSVGDWFRMGFIVSLFHMAVWLGIGLGWWKLLGWW</sequence>
<dbReference type="RefSeq" id="WP_183932478.1">
    <property type="nucleotide sequence ID" value="NZ_JACICF010000001.1"/>
</dbReference>
<evidence type="ECO:0000256" key="4">
    <source>
        <dbReference type="ARBA" id="ARBA00022989"/>
    </source>
</evidence>
<dbReference type="PANTHER" id="PTHR42826">
    <property type="entry name" value="DICARBOXYLATE TRANSPORTER 2.1, CHLOROPLASTIC"/>
    <property type="match status" value="1"/>
</dbReference>
<feature type="transmembrane region" description="Helical" evidence="6">
    <location>
        <begin position="364"/>
        <end position="382"/>
    </location>
</feature>
<comment type="similarity">
    <text evidence="2">Belongs to the SLC13A/DASS transporter (TC 2.A.47) family. DIT1 subfamily.</text>
</comment>
<evidence type="ECO:0000256" key="1">
    <source>
        <dbReference type="ARBA" id="ARBA00004141"/>
    </source>
</evidence>
<comment type="subcellular location">
    <subcellularLocation>
        <location evidence="1">Membrane</location>
        <topology evidence="1">Multi-pass membrane protein</topology>
    </subcellularLocation>
</comment>
<feature type="transmembrane region" description="Helical" evidence="6">
    <location>
        <begin position="455"/>
        <end position="474"/>
    </location>
</feature>
<evidence type="ECO:0000256" key="3">
    <source>
        <dbReference type="ARBA" id="ARBA00022692"/>
    </source>
</evidence>
<dbReference type="InterPro" id="IPR030676">
    <property type="entry name" value="CitT-rel"/>
</dbReference>
<reference evidence="7 8" key="1">
    <citation type="submission" date="2020-08" db="EMBL/GenBank/DDBJ databases">
        <title>Genomic Encyclopedia of Type Strains, Phase IV (KMG-IV): sequencing the most valuable type-strain genomes for metagenomic binning, comparative biology and taxonomic classification.</title>
        <authorList>
            <person name="Goeker M."/>
        </authorList>
    </citation>
    <scope>NUCLEOTIDE SEQUENCE [LARGE SCALE GENOMIC DNA]</scope>
    <source>
        <strain evidence="7 8">DSM 24194</strain>
    </source>
</reference>
<evidence type="ECO:0000256" key="5">
    <source>
        <dbReference type="ARBA" id="ARBA00023136"/>
    </source>
</evidence>
<feature type="transmembrane region" description="Helical" evidence="6">
    <location>
        <begin position="420"/>
        <end position="443"/>
    </location>
</feature>
<keyword evidence="8" id="KW-1185">Reference proteome</keyword>
<feature type="transmembrane region" description="Helical" evidence="6">
    <location>
        <begin position="88"/>
        <end position="109"/>
    </location>
</feature>
<dbReference type="EMBL" id="JACICF010000001">
    <property type="protein sequence ID" value="MBB3763159.1"/>
    <property type="molecule type" value="Genomic_DNA"/>
</dbReference>
<keyword evidence="4 6" id="KW-1133">Transmembrane helix</keyword>
<dbReference type="GO" id="GO:0016020">
    <property type="term" value="C:membrane"/>
    <property type="evidence" value="ECO:0007669"/>
    <property type="project" value="UniProtKB-SubCell"/>
</dbReference>
<name>A0A839YVC3_9SPHN</name>
<feature type="transmembrane region" description="Helical" evidence="6">
    <location>
        <begin position="325"/>
        <end position="344"/>
    </location>
</feature>
<dbReference type="NCBIfam" id="TIGR00785">
    <property type="entry name" value="dass"/>
    <property type="match status" value="1"/>
</dbReference>
<comment type="caution">
    <text evidence="7">The sequence shown here is derived from an EMBL/GenBank/DDBJ whole genome shotgun (WGS) entry which is preliminary data.</text>
</comment>
<keyword evidence="5 6" id="KW-0472">Membrane</keyword>